<evidence type="ECO:0000256" key="5">
    <source>
        <dbReference type="HAMAP-Rule" id="MF_01637"/>
    </source>
</evidence>
<keyword evidence="3 5" id="KW-0408">Iron</keyword>
<reference evidence="8 9" key="1">
    <citation type="submission" date="2018-04" db="EMBL/GenBank/DDBJ databases">
        <title>Thalassorhabdus spongiae gen. nov., sp. nov., isolated from a marine sponge in South-West Iceland.</title>
        <authorList>
            <person name="Knobloch S."/>
            <person name="Daussin A."/>
            <person name="Johannsson R."/>
            <person name="Marteinsson V.T."/>
        </authorList>
    </citation>
    <scope>NUCLEOTIDE SEQUENCE [LARGE SCALE GENOMIC DNA]</scope>
    <source>
        <strain evidence="8 9">Hp12</strain>
    </source>
</reference>
<keyword evidence="2 5" id="KW-0479">Metal-binding</keyword>
<dbReference type="GO" id="GO:0005506">
    <property type="term" value="F:iron ion binding"/>
    <property type="evidence" value="ECO:0007669"/>
    <property type="project" value="InterPro"/>
</dbReference>
<dbReference type="InterPro" id="IPR017726">
    <property type="entry name" value="Fe/S_biogenesis_protein_NfuA"/>
</dbReference>
<accession>A0A2V1GUZ1</accession>
<dbReference type="GO" id="GO:0051539">
    <property type="term" value="F:4 iron, 4 sulfur cluster binding"/>
    <property type="evidence" value="ECO:0007669"/>
    <property type="project" value="UniProtKB-UniRule"/>
</dbReference>
<feature type="binding site" evidence="5">
    <location>
        <position position="157"/>
    </location>
    <ligand>
        <name>[4Fe-4S] cluster</name>
        <dbReference type="ChEBI" id="CHEBI:49883"/>
    </ligand>
</feature>
<keyword evidence="1 5" id="KW-0004">4Fe-4S</keyword>
<organism evidence="8 9">
    <name type="scientific">Pelagibaculum spongiae</name>
    <dbReference type="NCBI Taxonomy" id="2080658"/>
    <lineage>
        <taxon>Bacteria</taxon>
        <taxon>Pseudomonadati</taxon>
        <taxon>Pseudomonadota</taxon>
        <taxon>Gammaproteobacteria</taxon>
        <taxon>Oceanospirillales</taxon>
        <taxon>Pelagibaculum</taxon>
    </lineage>
</organism>
<dbReference type="Gene3D" id="3.30.300.130">
    <property type="entry name" value="Fe-S cluster assembly (FSCA)"/>
    <property type="match status" value="1"/>
</dbReference>
<dbReference type="SUPFAM" id="SSF89360">
    <property type="entry name" value="HesB-like domain"/>
    <property type="match status" value="1"/>
</dbReference>
<protein>
    <recommendedName>
        <fullName evidence="5">Fe/S biogenesis protein NfuA</fullName>
    </recommendedName>
</protein>
<evidence type="ECO:0000259" key="7">
    <source>
        <dbReference type="Pfam" id="PF01521"/>
    </source>
</evidence>
<keyword evidence="9" id="KW-1185">Reference proteome</keyword>
<dbReference type="InterPro" id="IPR001075">
    <property type="entry name" value="NIF_FeS_clus_asmbl_NifU_C"/>
</dbReference>
<dbReference type="InterPro" id="IPR035903">
    <property type="entry name" value="HesB-like_dom_sf"/>
</dbReference>
<evidence type="ECO:0000313" key="9">
    <source>
        <dbReference type="Proteomes" id="UP000244906"/>
    </source>
</evidence>
<gene>
    <name evidence="5" type="primary">nfuA</name>
    <name evidence="8" type="ORF">DC094_21560</name>
</gene>
<feature type="binding site" evidence="5">
    <location>
        <position position="154"/>
    </location>
    <ligand>
        <name>[4Fe-4S] cluster</name>
        <dbReference type="ChEBI" id="CHEBI:49883"/>
    </ligand>
</feature>
<comment type="cofactor">
    <cofactor evidence="5">
        <name>[4Fe-4S] cluster</name>
        <dbReference type="ChEBI" id="CHEBI:49883"/>
    </cofactor>
    <text evidence="5">Binds 1 [4Fe-4S] cluster per subunit. The cluster is presumably bound at the interface of two monomers.</text>
</comment>
<evidence type="ECO:0000256" key="1">
    <source>
        <dbReference type="ARBA" id="ARBA00022485"/>
    </source>
</evidence>
<evidence type="ECO:0000256" key="3">
    <source>
        <dbReference type="ARBA" id="ARBA00023004"/>
    </source>
</evidence>
<dbReference type="HAMAP" id="MF_01637">
    <property type="entry name" value="Fe_S_biogen_NfuA"/>
    <property type="match status" value="1"/>
</dbReference>
<keyword evidence="4 5" id="KW-0411">Iron-sulfur</keyword>
<proteinExistence type="inferred from homology"/>
<comment type="function">
    <text evidence="5">Involved in iron-sulfur cluster biogenesis. Binds a 4Fe-4S cluster, can transfer this cluster to apoproteins, and thereby intervenes in the maturation of Fe/S proteins. Could also act as a scaffold/chaperone for damaged Fe/S proteins.</text>
</comment>
<feature type="domain" description="Core" evidence="7">
    <location>
        <begin position="4"/>
        <end position="101"/>
    </location>
</feature>
<dbReference type="EMBL" id="QDDL01000017">
    <property type="protein sequence ID" value="PVZ63003.1"/>
    <property type="molecule type" value="Genomic_DNA"/>
</dbReference>
<evidence type="ECO:0000259" key="6">
    <source>
        <dbReference type="Pfam" id="PF01106"/>
    </source>
</evidence>
<dbReference type="SUPFAM" id="SSF117916">
    <property type="entry name" value="Fe-S cluster assembly (FSCA) domain-like"/>
    <property type="match status" value="1"/>
</dbReference>
<name>A0A2V1GUZ1_9GAMM</name>
<dbReference type="PANTHER" id="PTHR11178">
    <property type="entry name" value="IRON-SULFUR CLUSTER SCAFFOLD PROTEIN NFU-RELATED"/>
    <property type="match status" value="1"/>
</dbReference>
<feature type="domain" description="NIF system FeS cluster assembly NifU C-terminal" evidence="6">
    <location>
        <begin position="120"/>
        <end position="182"/>
    </location>
</feature>
<dbReference type="InterPro" id="IPR000361">
    <property type="entry name" value="ATAP_core_dom"/>
</dbReference>
<dbReference type="Proteomes" id="UP000244906">
    <property type="component" value="Unassembled WGS sequence"/>
</dbReference>
<dbReference type="GO" id="GO:0051604">
    <property type="term" value="P:protein maturation"/>
    <property type="evidence" value="ECO:0007669"/>
    <property type="project" value="UniProtKB-UniRule"/>
</dbReference>
<dbReference type="OrthoDB" id="9785450at2"/>
<comment type="caution">
    <text evidence="8">The sequence shown here is derived from an EMBL/GenBank/DDBJ whole genome shotgun (WGS) entry which is preliminary data.</text>
</comment>
<comment type="similarity">
    <text evidence="5">Belongs to the NfuA family.</text>
</comment>
<sequence length="197" mass="21448">MDSIIVTPEAITYLAELLAKQNVEGMGVRVSVSQGGTPQAQTCFAYCRPGEEQEADIKLPFDGFIMHLDQPSLPYLKEASVDYDSDELGGGQLTIKAPNAKRFHIDENSSVSDKVTYFLVNEVNPSLAAHGGMVQLIEMIEDDTVAILQFGGGCQGCGMVDVTLKDGVEKTLLERIPELKGVKDMTDHSVTENAFYK</sequence>
<dbReference type="AlphaFoldDB" id="A0A2V1GUZ1"/>
<evidence type="ECO:0000256" key="4">
    <source>
        <dbReference type="ARBA" id="ARBA00023014"/>
    </source>
</evidence>
<dbReference type="Gene3D" id="2.60.300.12">
    <property type="entry name" value="HesB-like domain"/>
    <property type="match status" value="1"/>
</dbReference>
<dbReference type="GO" id="GO:0016226">
    <property type="term" value="P:iron-sulfur cluster assembly"/>
    <property type="evidence" value="ECO:0007669"/>
    <property type="project" value="UniProtKB-UniRule"/>
</dbReference>
<dbReference type="PANTHER" id="PTHR11178:SF51">
    <property type="entry name" value="FE_S BIOGENESIS PROTEIN NFUA"/>
    <property type="match status" value="1"/>
</dbReference>
<dbReference type="Pfam" id="PF01521">
    <property type="entry name" value="Fe-S_biosyn"/>
    <property type="match status" value="1"/>
</dbReference>
<comment type="subunit">
    <text evidence="5">Homodimer.</text>
</comment>
<evidence type="ECO:0000256" key="2">
    <source>
        <dbReference type="ARBA" id="ARBA00022723"/>
    </source>
</evidence>
<evidence type="ECO:0000313" key="8">
    <source>
        <dbReference type="EMBL" id="PVZ63003.1"/>
    </source>
</evidence>
<dbReference type="Pfam" id="PF01106">
    <property type="entry name" value="NifU"/>
    <property type="match status" value="1"/>
</dbReference>
<dbReference type="InterPro" id="IPR034904">
    <property type="entry name" value="FSCA_dom_sf"/>
</dbReference>